<evidence type="ECO:0000256" key="1">
    <source>
        <dbReference type="ARBA" id="ARBA00022679"/>
    </source>
</evidence>
<gene>
    <name evidence="6 9" type="primary">menD</name>
    <name evidence="9" type="ORF">ACFPK8_06020</name>
</gene>
<keyword evidence="1 6" id="KW-0808">Transferase</keyword>
<comment type="pathway">
    <text evidence="6">Quinol/quinone metabolism; menaquinone biosynthesis.</text>
</comment>
<dbReference type="GeneID" id="303298746"/>
<keyword evidence="3 6" id="KW-0460">Magnesium</keyword>
<proteinExistence type="inferred from homology"/>
<evidence type="ECO:0000256" key="4">
    <source>
        <dbReference type="ARBA" id="ARBA00023052"/>
    </source>
</evidence>
<comment type="cofactor">
    <cofactor evidence="6">
        <name>thiamine diphosphate</name>
        <dbReference type="ChEBI" id="CHEBI:58937"/>
    </cofactor>
    <text evidence="6">Binds 1 thiamine pyrophosphate per subunit.</text>
</comment>
<dbReference type="PIRSF" id="PIRSF004983">
    <property type="entry name" value="MenD"/>
    <property type="match status" value="1"/>
</dbReference>
<comment type="cofactor">
    <cofactor evidence="6">
        <name>Mg(2+)</name>
        <dbReference type="ChEBI" id="CHEBI:18420"/>
    </cofactor>
    <cofactor evidence="6">
        <name>Mn(2+)</name>
        <dbReference type="ChEBI" id="CHEBI:29035"/>
    </cofactor>
</comment>
<keyword evidence="2 6" id="KW-0479">Metal-binding</keyword>
<dbReference type="InterPro" id="IPR012001">
    <property type="entry name" value="Thiamin_PyroP_enz_TPP-bd_dom"/>
</dbReference>
<evidence type="ECO:0000256" key="5">
    <source>
        <dbReference type="ARBA" id="ARBA00023211"/>
    </source>
</evidence>
<dbReference type="RefSeq" id="WP_343925850.1">
    <property type="nucleotide sequence ID" value="NZ_BAAAIR010000048.1"/>
</dbReference>
<dbReference type="Pfam" id="PF02776">
    <property type="entry name" value="TPP_enzyme_N"/>
    <property type="match status" value="1"/>
</dbReference>
<dbReference type="HAMAP" id="MF_01659">
    <property type="entry name" value="MenD"/>
    <property type="match status" value="1"/>
</dbReference>
<organism evidence="9 10">
    <name type="scientific">Brachybacterium tyrofermentans</name>
    <dbReference type="NCBI Taxonomy" id="47848"/>
    <lineage>
        <taxon>Bacteria</taxon>
        <taxon>Bacillati</taxon>
        <taxon>Actinomycetota</taxon>
        <taxon>Actinomycetes</taxon>
        <taxon>Micrococcales</taxon>
        <taxon>Dermabacteraceae</taxon>
        <taxon>Brachybacterium</taxon>
    </lineage>
</organism>
<evidence type="ECO:0000259" key="8">
    <source>
        <dbReference type="Pfam" id="PF02776"/>
    </source>
</evidence>
<dbReference type="PANTHER" id="PTHR42916:SF1">
    <property type="entry name" value="PROTEIN PHYLLO, CHLOROPLASTIC"/>
    <property type="match status" value="1"/>
</dbReference>
<comment type="similarity">
    <text evidence="6">Belongs to the TPP enzyme family. MenD subfamily.</text>
</comment>
<comment type="subunit">
    <text evidence="6">Homodimer.</text>
</comment>
<evidence type="ECO:0000256" key="6">
    <source>
        <dbReference type="HAMAP-Rule" id="MF_01659"/>
    </source>
</evidence>
<name>A0ABW0FCA0_9MICO</name>
<dbReference type="InterPro" id="IPR004433">
    <property type="entry name" value="MenaQ_synth_MenD"/>
</dbReference>
<dbReference type="PANTHER" id="PTHR42916">
    <property type="entry name" value="2-SUCCINYL-5-ENOLPYRUVYL-6-HYDROXY-3-CYCLOHEXENE-1-CARBOXYLATE SYNTHASE"/>
    <property type="match status" value="1"/>
</dbReference>
<dbReference type="EC" id="2.2.1.9" evidence="6"/>
<protein>
    <recommendedName>
        <fullName evidence="6">2-succinyl-5-enolpyruvyl-6-hydroxy-3-cyclohexene-1-carboxylate synthase</fullName>
        <shortName evidence="6">SEPHCHC synthase</shortName>
        <ecNumber evidence="6">2.2.1.9</ecNumber>
    </recommendedName>
    <alternativeName>
        <fullName evidence="6">Menaquinone biosynthesis protein MenD</fullName>
    </alternativeName>
</protein>
<feature type="domain" description="Thiamine pyrophosphate enzyme N-terminal TPP-binding" evidence="8">
    <location>
        <begin position="33"/>
        <end position="144"/>
    </location>
</feature>
<feature type="region of interest" description="Disordered" evidence="7">
    <location>
        <begin position="473"/>
        <end position="499"/>
    </location>
</feature>
<evidence type="ECO:0000256" key="7">
    <source>
        <dbReference type="SAM" id="MobiDB-lite"/>
    </source>
</evidence>
<sequence>MPEIAAAAPASGISRGIPAPAPTGSGAVDQAIAIWSALAELGVTDAVLAPGSRSAPLVYGLAGPQLAGAVRAHVRIDERAAAFTALGLSRFDPEHPAVVVTTSGTATAHLHAAVMEAHHSRIPLIVLTADRPAELRDVGANQTTRQAGMFRSLVRLDADLPAPTAEAATATELRTAVSTMARAVAAATGEHPGPVHVNLSFRDPLVPRPDMDPGMDTDTDAPPVQAAPAGQERSSAQRPQIVLTRRSRPLPPQPHPVPISARTVVVAGDGAGAAARELAERHALPLLAEPSSGAHAGPSLIPGYPALLAEVMADPQHPLRPDRAIVLGHPTLSRPVIGRLLGAPDVDVVVVDPQLDFADAARRARLVVPAVHGDDDADGAELERRRQQLVAWQRAASRVTAELTSTWQQEAALAVWAATGEDDLLVLGSSSLVRDLEQHAGPTAGRVIANRGLAGIDGTTSLAGGIALAHQEAGRGAGQSAEQRAQQETGREAGQGAEPGAGRVRLLVGDLTALHDLTGLVIGPLEQVPDLDIVIVDDGGGRIFSGLEHVAAPPELLRRFFTTPHGTDLDAAATALGATSRTVTGASLGTALAQRGSGLRVFIVHQEISAAALEQQAEVDSCTT</sequence>
<comment type="catalytic activity">
    <reaction evidence="6">
        <text>isochorismate + 2-oxoglutarate + H(+) = 5-enolpyruvoyl-6-hydroxy-2-succinyl-cyclohex-3-ene-1-carboxylate + CO2</text>
        <dbReference type="Rhea" id="RHEA:25593"/>
        <dbReference type="ChEBI" id="CHEBI:15378"/>
        <dbReference type="ChEBI" id="CHEBI:16526"/>
        <dbReference type="ChEBI" id="CHEBI:16810"/>
        <dbReference type="ChEBI" id="CHEBI:29780"/>
        <dbReference type="ChEBI" id="CHEBI:58818"/>
        <dbReference type="EC" id="2.2.1.9"/>
    </reaction>
</comment>
<evidence type="ECO:0000313" key="10">
    <source>
        <dbReference type="Proteomes" id="UP001595937"/>
    </source>
</evidence>
<accession>A0ABW0FCA0</accession>
<evidence type="ECO:0000313" key="9">
    <source>
        <dbReference type="EMBL" id="MFC5297062.1"/>
    </source>
</evidence>
<dbReference type="CDD" id="cd07037">
    <property type="entry name" value="TPP_PYR_MenD"/>
    <property type="match status" value="1"/>
</dbReference>
<comment type="caution">
    <text evidence="9">The sequence shown here is derived from an EMBL/GenBank/DDBJ whole genome shotgun (WGS) entry which is preliminary data.</text>
</comment>
<keyword evidence="10" id="KW-1185">Reference proteome</keyword>
<dbReference type="Proteomes" id="UP001595937">
    <property type="component" value="Unassembled WGS sequence"/>
</dbReference>
<dbReference type="SUPFAM" id="SSF52518">
    <property type="entry name" value="Thiamin diphosphate-binding fold (THDP-binding)"/>
    <property type="match status" value="2"/>
</dbReference>
<dbReference type="InterPro" id="IPR029061">
    <property type="entry name" value="THDP-binding"/>
</dbReference>
<keyword evidence="5 6" id="KW-0464">Manganese</keyword>
<feature type="region of interest" description="Disordered" evidence="7">
    <location>
        <begin position="203"/>
        <end position="239"/>
    </location>
</feature>
<reference evidence="10" key="1">
    <citation type="journal article" date="2019" name="Int. J. Syst. Evol. Microbiol.">
        <title>The Global Catalogue of Microorganisms (GCM) 10K type strain sequencing project: providing services to taxonomists for standard genome sequencing and annotation.</title>
        <authorList>
            <consortium name="The Broad Institute Genomics Platform"/>
            <consortium name="The Broad Institute Genome Sequencing Center for Infectious Disease"/>
            <person name="Wu L."/>
            <person name="Ma J."/>
        </authorList>
    </citation>
    <scope>NUCLEOTIDE SEQUENCE [LARGE SCALE GENOMIC DNA]</scope>
    <source>
        <strain evidence="10">CGMCC 1.16455</strain>
    </source>
</reference>
<dbReference type="NCBIfam" id="TIGR00173">
    <property type="entry name" value="menD"/>
    <property type="match status" value="1"/>
</dbReference>
<dbReference type="GO" id="GO:0070204">
    <property type="term" value="F:2-succinyl-5-enolpyruvyl-6-hydroxy-3-cyclohexene-1-carboxylic-acid synthase activity"/>
    <property type="evidence" value="ECO:0007669"/>
    <property type="project" value="UniProtKB-EC"/>
</dbReference>
<comment type="function">
    <text evidence="6">Catalyzes the thiamine diphosphate-dependent decarboxylation of 2-oxoglutarate and the subsequent addition of the resulting succinic semialdehyde-thiamine pyrophosphate anion to isochorismate to yield 2-succinyl-5-enolpyruvyl-6-hydroxy-3-cyclohexene-1-carboxylate (SEPHCHC).</text>
</comment>
<keyword evidence="4 6" id="KW-0786">Thiamine pyrophosphate</keyword>
<evidence type="ECO:0000256" key="3">
    <source>
        <dbReference type="ARBA" id="ARBA00022842"/>
    </source>
</evidence>
<evidence type="ECO:0000256" key="2">
    <source>
        <dbReference type="ARBA" id="ARBA00022723"/>
    </source>
</evidence>
<dbReference type="Gene3D" id="3.40.50.970">
    <property type="match status" value="2"/>
</dbReference>
<dbReference type="EMBL" id="JBHSLN010000018">
    <property type="protein sequence ID" value="MFC5297062.1"/>
    <property type="molecule type" value="Genomic_DNA"/>
</dbReference>
<keyword evidence="6" id="KW-0474">Menaquinone biosynthesis</keyword>
<dbReference type="Gene3D" id="3.40.50.1220">
    <property type="entry name" value="TPP-binding domain"/>
    <property type="match status" value="1"/>
</dbReference>
<comment type="pathway">
    <text evidence="6">Quinol/quinone metabolism; 1,4-dihydroxy-2-naphthoate biosynthesis; 1,4-dihydroxy-2-naphthoate from chorismate: step 2/7.</text>
</comment>